<dbReference type="GO" id="GO:0006096">
    <property type="term" value="P:glycolytic process"/>
    <property type="evidence" value="ECO:0007669"/>
    <property type="project" value="UniProtKB-KW"/>
</dbReference>
<keyword evidence="6" id="KW-0479">Metal-binding</keyword>
<evidence type="ECO:0000256" key="15">
    <source>
        <dbReference type="ARBA" id="ARBA00040267"/>
    </source>
</evidence>
<dbReference type="InterPro" id="IPR005475">
    <property type="entry name" value="Transketolase-like_Pyr-bd"/>
</dbReference>
<comment type="cofactor">
    <cofactor evidence="2">
        <name>thiamine diphosphate</name>
        <dbReference type="ChEBI" id="CHEBI:58937"/>
    </cofactor>
</comment>
<dbReference type="GO" id="GO:0006099">
    <property type="term" value="P:tricarboxylic acid cycle"/>
    <property type="evidence" value="ECO:0007669"/>
    <property type="project" value="TreeGrafter"/>
</dbReference>
<dbReference type="InterPro" id="IPR031717">
    <property type="entry name" value="ODO-1/KGD_C"/>
</dbReference>
<feature type="domain" description="Transketolase-like pyrimidine-binding" evidence="18">
    <location>
        <begin position="663"/>
        <end position="877"/>
    </location>
</feature>
<dbReference type="NCBIfam" id="NF008907">
    <property type="entry name" value="PRK12270.1"/>
    <property type="match status" value="1"/>
</dbReference>
<keyword evidence="8" id="KW-0809">Transit peptide</keyword>
<evidence type="ECO:0000256" key="9">
    <source>
        <dbReference type="ARBA" id="ARBA00023002"/>
    </source>
</evidence>
<protein>
    <recommendedName>
        <fullName evidence="15">2-oxoglutarate dehydrogenase, mitochondrial</fullName>
        <ecNumber evidence="5">1.2.4.2</ecNumber>
    </recommendedName>
    <alternativeName>
        <fullName evidence="16">2-oxoglutarate dehydrogenase complex component E1</fullName>
    </alternativeName>
    <alternativeName>
        <fullName evidence="13">Alpha-ketoglutarate dehydrogenase</fullName>
    </alternativeName>
</protein>
<sequence length="1172" mass="131480">MKINPIYGFRNNCMFINRSRQKLHGGAVLAAKSSNQSLFEKNKRDSVVNGSNAVYVEKLFSKWSRDPGSVNASWNAYFGGKASTHNLPQPKSRKSSQSLEESLSGGGGKGGSLGGGSGGGKAPTIQGPNADWKYIDDHLVVQAIIRAYQTRGHLAADLDPLGIVGPTGSSLSPENKKVQATKAVLRQHYYYTFNDLNAVFKLPYTTLIGGDEQFLPLQEILDRLERVYCGHIGVEYMMITSLYKCHWIRQHFEKPGAIDFKPEDKKLILERLTRSTGFENFLAKKFISEKRFGIEGCDILIPAMKEIVDESSRLGVESIFIGMAHRGRLNVLSNVCRKPIADILTQFHGIKAMDPGSGDVKYHLGVFTDRQNRQSNKRIRITVVANPSHLEFVNPVVLGKARAEMFQRGDINGDKVLPIILHGDASFCGQGIVFESIHMSELPAYTTYGTIHIVVNNQVGFTTDPRFSRSSRYCTDVARVLNAPIFHVNADDPEACIHCARVAAKWRAKFHKDVVIDLVGYRRNGHNEADEPMFTQPLMYQRIRKLKPVTVTYAEKLVREGVIKMDDYTAMVSGYEKICNEAFEESKKNESFKYSDWLDSPWPGFFQGRDRLKMCPTGVSVKVLEHIGNIYCAPPPEERNFAVHKGILRILGQRRKMLKDRIADWSLGEAFAFGTLLKDGIHVRVSGQDVERGTFSHRHHVLHHQKEDKVKYNPLQYLYPDQAKYDICNSSLSECGVLGFDLGYSMASPHTLVIWEAQFGDFANTAQPIFDTFLCSGETKWVRQTGLVVLLPHSMEGMGPEHSSGRIERFLQLSDDDPDVYPDTSDCDFVARQLIATNWIVTNLTTPANLFHALRRQVSGGFRKPLINFAPKSVLRHPMARSPFRDFNECSAFQRIIPETGEAGLKPECVKKLVFCSGKVYYDLIKERDDHEQNDTVAIVRIEQICPFPYDLITKQLELYKDAELIWAQEEHKNQGAWSYVQARFDTTILNFQKDTRCVTYHGRPPNSASSTGNKVQHYNEYNDIMNGIFGKLTEANKQRLADQIKAQQDRALKESAASYSKSKKEKVKKAEKKDDKPKQASGADDKKNSKSKKDEKSMKAASGKSAKDAKKKMKKAASPADEAAPAPKSAGMRSAPAAKPKPSRKAEPAKDDQPQSSQKSKKPGKDDKPDK</sequence>
<dbReference type="GO" id="GO:0030976">
    <property type="term" value="F:thiamine pyrophosphate binding"/>
    <property type="evidence" value="ECO:0007669"/>
    <property type="project" value="InterPro"/>
</dbReference>
<evidence type="ECO:0000256" key="10">
    <source>
        <dbReference type="ARBA" id="ARBA00023052"/>
    </source>
</evidence>
<dbReference type="EC" id="1.2.4.2" evidence="5"/>
<dbReference type="NCBIfam" id="NF006914">
    <property type="entry name" value="PRK09404.1"/>
    <property type="match status" value="1"/>
</dbReference>
<evidence type="ECO:0000256" key="8">
    <source>
        <dbReference type="ARBA" id="ARBA00022946"/>
    </source>
</evidence>
<evidence type="ECO:0000313" key="19">
    <source>
        <dbReference type="Proteomes" id="UP000515160"/>
    </source>
</evidence>
<reference evidence="20" key="1">
    <citation type="submission" date="2025-08" db="UniProtKB">
        <authorList>
            <consortium name="RefSeq"/>
        </authorList>
    </citation>
    <scope>IDENTIFICATION</scope>
    <source>
        <strain evidence="20">15112-1751.03</strain>
        <tissue evidence="20">Whole Adult</tissue>
    </source>
</reference>
<feature type="compositionally biased region" description="Gly residues" evidence="17">
    <location>
        <begin position="104"/>
        <end position="121"/>
    </location>
</feature>
<dbReference type="AlphaFoldDB" id="A0A6P8Z2B7"/>
<proteinExistence type="inferred from homology"/>
<dbReference type="CDD" id="cd02016">
    <property type="entry name" value="TPP_E1_OGDC_like"/>
    <property type="match status" value="1"/>
</dbReference>
<evidence type="ECO:0000256" key="17">
    <source>
        <dbReference type="SAM" id="MobiDB-lite"/>
    </source>
</evidence>
<evidence type="ECO:0000256" key="1">
    <source>
        <dbReference type="ARBA" id="ARBA00001946"/>
    </source>
</evidence>
<dbReference type="InterPro" id="IPR001017">
    <property type="entry name" value="DH_E1"/>
</dbReference>
<keyword evidence="19" id="KW-1185">Reference proteome</keyword>
<dbReference type="Pfam" id="PF16870">
    <property type="entry name" value="OxoGdeHyase_C"/>
    <property type="match status" value="1"/>
</dbReference>
<dbReference type="OrthoDB" id="413077at2759"/>
<evidence type="ECO:0000313" key="20">
    <source>
        <dbReference type="RefSeq" id="XP_034111072.1"/>
    </source>
</evidence>
<name>A0A6P8Z2B7_DROAB</name>
<dbReference type="PANTHER" id="PTHR23152">
    <property type="entry name" value="2-OXOGLUTARATE DEHYDROGENASE"/>
    <property type="match status" value="1"/>
</dbReference>
<feature type="region of interest" description="Disordered" evidence="17">
    <location>
        <begin position="83"/>
        <end position="125"/>
    </location>
</feature>
<feature type="compositionally biased region" description="Basic and acidic residues" evidence="17">
    <location>
        <begin position="1072"/>
        <end position="1099"/>
    </location>
</feature>
<evidence type="ECO:0000256" key="12">
    <source>
        <dbReference type="ARBA" id="ARBA00023152"/>
    </source>
</evidence>
<dbReference type="Pfam" id="PF16078">
    <property type="entry name" value="2-oxogl_dehyd_N"/>
    <property type="match status" value="1"/>
</dbReference>
<dbReference type="PANTHER" id="PTHR23152:SF4">
    <property type="entry name" value="2-OXOADIPATE DEHYDROGENASE COMPLEX COMPONENT E1"/>
    <property type="match status" value="1"/>
</dbReference>
<feature type="compositionally biased region" description="Low complexity" evidence="17">
    <location>
        <begin position="1117"/>
        <end position="1141"/>
    </location>
</feature>
<dbReference type="Pfam" id="PF00676">
    <property type="entry name" value="E1_dh"/>
    <property type="match status" value="1"/>
</dbReference>
<evidence type="ECO:0000256" key="14">
    <source>
        <dbReference type="ARBA" id="ARBA00037426"/>
    </source>
</evidence>
<dbReference type="GO" id="GO:0005739">
    <property type="term" value="C:mitochondrion"/>
    <property type="evidence" value="ECO:0007669"/>
    <property type="project" value="UniProtKB-SubCell"/>
</dbReference>
<evidence type="ECO:0000256" key="13">
    <source>
        <dbReference type="ARBA" id="ARBA00030680"/>
    </source>
</evidence>
<keyword evidence="10" id="KW-0786">Thiamine pyrophosphate</keyword>
<dbReference type="RefSeq" id="XP_034111072.1">
    <property type="nucleotide sequence ID" value="XM_034255181.2"/>
</dbReference>
<dbReference type="GO" id="GO:0045252">
    <property type="term" value="C:oxoglutarate dehydrogenase complex"/>
    <property type="evidence" value="ECO:0007669"/>
    <property type="project" value="TreeGrafter"/>
</dbReference>
<feature type="compositionally biased region" description="Basic and acidic residues" evidence="17">
    <location>
        <begin position="1145"/>
        <end position="1154"/>
    </location>
</feature>
<dbReference type="FunFam" id="3.40.50.11610:FF:000003">
    <property type="entry name" value="2-oxoglutarate dehydrogenase, isoform X4"/>
    <property type="match status" value="1"/>
</dbReference>
<evidence type="ECO:0000256" key="6">
    <source>
        <dbReference type="ARBA" id="ARBA00022723"/>
    </source>
</evidence>
<comment type="function">
    <text evidence="14">The 2-oxoglutarate dehydrogenase complex catalyzes the overall conversion of 2-oxoglutarate to succinyl-CoA and CO(2). It contains multiple copies of three enzymatic components: 2-oxoglutarate dehydrogenase (E1), dihydrolipoamide succinyltransferase (E2) and lipoamide dehydrogenase (E3).</text>
</comment>
<dbReference type="Gene3D" id="3.40.50.970">
    <property type="match status" value="1"/>
</dbReference>
<keyword evidence="12" id="KW-0324">Glycolysis</keyword>
<dbReference type="FunFam" id="3.40.50.970:FF:000002">
    <property type="entry name" value="2-oxoglutarate dehydrogenase, E1 component"/>
    <property type="match status" value="1"/>
</dbReference>
<evidence type="ECO:0000256" key="4">
    <source>
        <dbReference type="ARBA" id="ARBA00006936"/>
    </source>
</evidence>
<dbReference type="SMART" id="SM00861">
    <property type="entry name" value="Transket_pyr"/>
    <property type="match status" value="1"/>
</dbReference>
<evidence type="ECO:0000256" key="7">
    <source>
        <dbReference type="ARBA" id="ARBA00022842"/>
    </source>
</evidence>
<keyword evidence="9" id="KW-0560">Oxidoreductase</keyword>
<organism evidence="19 20">
    <name type="scientific">Drosophila albomicans</name>
    <name type="common">Fruit fly</name>
    <dbReference type="NCBI Taxonomy" id="7291"/>
    <lineage>
        <taxon>Eukaryota</taxon>
        <taxon>Metazoa</taxon>
        <taxon>Ecdysozoa</taxon>
        <taxon>Arthropoda</taxon>
        <taxon>Hexapoda</taxon>
        <taxon>Insecta</taxon>
        <taxon>Pterygota</taxon>
        <taxon>Neoptera</taxon>
        <taxon>Endopterygota</taxon>
        <taxon>Diptera</taxon>
        <taxon>Brachycera</taxon>
        <taxon>Muscomorpha</taxon>
        <taxon>Ephydroidea</taxon>
        <taxon>Drosophilidae</taxon>
        <taxon>Drosophila</taxon>
    </lineage>
</organism>
<comment type="similarity">
    <text evidence="4">Belongs to the alpha-ketoglutarate dehydrogenase family.</text>
</comment>
<dbReference type="SUPFAM" id="SSF52518">
    <property type="entry name" value="Thiamin diphosphate-binding fold (THDP-binding)"/>
    <property type="match status" value="2"/>
</dbReference>
<accession>A0A6P8Z2B7</accession>
<dbReference type="FunFam" id="3.40.50.12470:FF:000007">
    <property type="entry name" value="2-oxoglutarate dehydrogenase e1 mitochondrial"/>
    <property type="match status" value="1"/>
</dbReference>
<dbReference type="InterPro" id="IPR029061">
    <property type="entry name" value="THDP-binding"/>
</dbReference>
<evidence type="ECO:0000256" key="2">
    <source>
        <dbReference type="ARBA" id="ARBA00001964"/>
    </source>
</evidence>
<dbReference type="GO" id="GO:0046872">
    <property type="term" value="F:metal ion binding"/>
    <property type="evidence" value="ECO:0007669"/>
    <property type="project" value="UniProtKB-KW"/>
</dbReference>
<dbReference type="GeneID" id="117572400"/>
<evidence type="ECO:0000256" key="5">
    <source>
        <dbReference type="ARBA" id="ARBA00012280"/>
    </source>
</evidence>
<evidence type="ECO:0000259" key="18">
    <source>
        <dbReference type="SMART" id="SM00861"/>
    </source>
</evidence>
<dbReference type="Pfam" id="PF02779">
    <property type="entry name" value="Transket_pyr"/>
    <property type="match status" value="1"/>
</dbReference>
<dbReference type="Gene3D" id="3.40.50.12470">
    <property type="match status" value="1"/>
</dbReference>
<evidence type="ECO:0000256" key="11">
    <source>
        <dbReference type="ARBA" id="ARBA00023128"/>
    </source>
</evidence>
<dbReference type="Proteomes" id="UP000515160">
    <property type="component" value="Chromosome 3"/>
</dbReference>
<keyword evidence="7" id="KW-0460">Magnesium</keyword>
<feature type="region of interest" description="Disordered" evidence="17">
    <location>
        <begin position="1053"/>
        <end position="1172"/>
    </location>
</feature>
<dbReference type="InterPro" id="IPR032106">
    <property type="entry name" value="2-oxogl_dehyd_N"/>
</dbReference>
<comment type="subcellular location">
    <subcellularLocation>
        <location evidence="3">Mitochondrion</location>
    </subcellularLocation>
</comment>
<evidence type="ECO:0000256" key="3">
    <source>
        <dbReference type="ARBA" id="ARBA00004173"/>
    </source>
</evidence>
<dbReference type="PIRSF" id="PIRSF000157">
    <property type="entry name" value="Oxoglu_dh_E1"/>
    <property type="match status" value="1"/>
</dbReference>
<dbReference type="InterPro" id="IPR042179">
    <property type="entry name" value="KGD_C_sf"/>
</dbReference>
<keyword evidence="11" id="KW-0496">Mitochondrion</keyword>
<dbReference type="Gene3D" id="1.10.287.1150">
    <property type="entry name" value="TPP helical domain"/>
    <property type="match status" value="1"/>
</dbReference>
<dbReference type="GO" id="GO:0004591">
    <property type="term" value="F:oxoglutarate dehydrogenase (succinyl-transferring) activity"/>
    <property type="evidence" value="ECO:0007669"/>
    <property type="project" value="UniProtKB-EC"/>
</dbReference>
<dbReference type="Gene3D" id="3.40.50.11610">
    <property type="entry name" value="Multifunctional 2-oxoglutarate metabolism enzyme, C-terminal domain"/>
    <property type="match status" value="1"/>
</dbReference>
<dbReference type="NCBIfam" id="TIGR00239">
    <property type="entry name" value="2oxo_dh_E1"/>
    <property type="match status" value="1"/>
</dbReference>
<comment type="cofactor">
    <cofactor evidence="1">
        <name>Mg(2+)</name>
        <dbReference type="ChEBI" id="CHEBI:18420"/>
    </cofactor>
</comment>
<gene>
    <name evidence="20" type="primary">LOC117572400</name>
</gene>
<feature type="compositionally biased region" description="Basic residues" evidence="17">
    <location>
        <begin position="1062"/>
        <end position="1071"/>
    </location>
</feature>
<dbReference type="InterPro" id="IPR011603">
    <property type="entry name" value="2oxoglutarate_DH_E1"/>
</dbReference>
<evidence type="ECO:0000256" key="16">
    <source>
        <dbReference type="ARBA" id="ARBA00042984"/>
    </source>
</evidence>